<gene>
    <name evidence="13" type="ORF">SAMN05216258_10924</name>
</gene>
<keyword evidence="7" id="KW-0443">Lipid metabolism</keyword>
<dbReference type="PANTHER" id="PTHR43612:SF3">
    <property type="entry name" value="TRIFUNCTIONAL ENZYME SUBUNIT ALPHA, MITOCHONDRIAL"/>
    <property type="match status" value="1"/>
</dbReference>
<dbReference type="FunFam" id="3.40.50.720:FF:000009">
    <property type="entry name" value="Fatty oxidation complex, alpha subunit"/>
    <property type="match status" value="1"/>
</dbReference>
<dbReference type="Pfam" id="PF02737">
    <property type="entry name" value="3HCDH_N"/>
    <property type="match status" value="1"/>
</dbReference>
<evidence type="ECO:0000256" key="7">
    <source>
        <dbReference type="ARBA" id="ARBA00023098"/>
    </source>
</evidence>
<keyword evidence="8" id="KW-0456">Lyase</keyword>
<dbReference type="InterPro" id="IPR008927">
    <property type="entry name" value="6-PGluconate_DH-like_C_sf"/>
</dbReference>
<dbReference type="OrthoDB" id="9771883at2"/>
<dbReference type="InterPro" id="IPR050136">
    <property type="entry name" value="FA_oxidation_alpha_subunit"/>
</dbReference>
<dbReference type="SUPFAM" id="SSF48179">
    <property type="entry name" value="6-phosphogluconate dehydrogenase C-terminal domain-like"/>
    <property type="match status" value="2"/>
</dbReference>
<organism evidence="13 14">
    <name type="scientific">Albimonas pacifica</name>
    <dbReference type="NCBI Taxonomy" id="1114924"/>
    <lineage>
        <taxon>Bacteria</taxon>
        <taxon>Pseudomonadati</taxon>
        <taxon>Pseudomonadota</taxon>
        <taxon>Alphaproteobacteria</taxon>
        <taxon>Rhodobacterales</taxon>
        <taxon>Paracoccaceae</taxon>
        <taxon>Albimonas</taxon>
    </lineage>
</organism>
<keyword evidence="6" id="KW-0520">NAD</keyword>
<dbReference type="GO" id="GO:0004300">
    <property type="term" value="F:enoyl-CoA hydratase activity"/>
    <property type="evidence" value="ECO:0007669"/>
    <property type="project" value="TreeGrafter"/>
</dbReference>
<dbReference type="GO" id="GO:0070403">
    <property type="term" value="F:NAD+ binding"/>
    <property type="evidence" value="ECO:0007669"/>
    <property type="project" value="InterPro"/>
</dbReference>
<evidence type="ECO:0000259" key="12">
    <source>
        <dbReference type="Pfam" id="PF02737"/>
    </source>
</evidence>
<evidence type="ECO:0000256" key="2">
    <source>
        <dbReference type="ARBA" id="ARBA00007005"/>
    </source>
</evidence>
<comment type="pathway">
    <text evidence="1">Lipid metabolism; fatty acid beta-oxidation.</text>
</comment>
<dbReference type="InterPro" id="IPR029045">
    <property type="entry name" value="ClpP/crotonase-like_dom_sf"/>
</dbReference>
<dbReference type="Gene3D" id="1.10.1040.50">
    <property type="match status" value="1"/>
</dbReference>
<evidence type="ECO:0000256" key="5">
    <source>
        <dbReference type="ARBA" id="ARBA00023002"/>
    </source>
</evidence>
<dbReference type="GO" id="GO:0006635">
    <property type="term" value="P:fatty acid beta-oxidation"/>
    <property type="evidence" value="ECO:0007669"/>
    <property type="project" value="UniProtKB-UniPathway"/>
</dbReference>
<evidence type="ECO:0000256" key="6">
    <source>
        <dbReference type="ARBA" id="ARBA00023027"/>
    </source>
</evidence>
<feature type="domain" description="3-hydroxyacyl-CoA dehydrogenase NAD binding" evidence="12">
    <location>
        <begin position="317"/>
        <end position="492"/>
    </location>
</feature>
<dbReference type="RefSeq" id="WP_092862328.1">
    <property type="nucleotide sequence ID" value="NZ_FOQH01000009.1"/>
</dbReference>
<sequence length="713" mass="76721">MEDFRYEKDEDGIVVVTMDMQGQGANTMTPAYKTGMTAIIDRLYAEEGLKGVVIASGKKTFFAGGDLNGLLATEEVDQAYFDDLQKNKGMLRRIEKLPVPVVAAINGAALGGGYEICLACNRRIILDTPGAITGLPEVTLGLLPGAGGVVRTTALLGLEKALPVVMEGKPHAPKKALALGMVDEMVATQEELIPAAKAWIKANPGAHAQPWDQKGFRYPGGDATSPKVRQIASVAPTLLIKKTRGLMPAPERILDVAVNSMRMGFDSALRDESRQFLRLVVSKEAKAAITTFFFGNQAIKGGKFRPKAEKWKAGSSAVLGAGMMGAGIAYAHAARGLPTALKDTDLANAEKGKAYSAKLVEGARAKGRMDDAKAEALLANIRPTDADDYENVDIIVEAVFEDIALKEQVIPATFPKLSPTGIYGSNTSTLPISILAEAAPDPSRFIGIHFFSPVDKMAVVELILGEKTSDETLAKAYDYVQQIGKTPIVVNDSRGFFTSRVFGTFMNEGMALLIDGMAPAMIERAAWKIGMPVGPLQVQDEVSMVLSERVRETHRKLDERLGVTDGFPVKNEASAAIAPKMVALGRGGRHYGGGFYDYGPEGRSLWPGLSQFMTGNGGVTMDEAQDRMLYRQAIETLRCLDEGVLRSEHEANIGSIMAIGFPAWTGGALQFIRGVGVDAFARRAEELADAWGERFRVRPEAYDKLRETTAKAA</sequence>
<dbReference type="SUPFAM" id="SSF51735">
    <property type="entry name" value="NAD(P)-binding Rossmann-fold domains"/>
    <property type="match status" value="1"/>
</dbReference>
<keyword evidence="4" id="KW-0442">Lipid degradation</keyword>
<evidence type="ECO:0000256" key="9">
    <source>
        <dbReference type="ARBA" id="ARBA00023268"/>
    </source>
</evidence>
<evidence type="ECO:0000256" key="8">
    <source>
        <dbReference type="ARBA" id="ARBA00023239"/>
    </source>
</evidence>
<dbReference type="InterPro" id="IPR036291">
    <property type="entry name" value="NAD(P)-bd_dom_sf"/>
</dbReference>
<evidence type="ECO:0000313" key="14">
    <source>
        <dbReference type="Proteomes" id="UP000199377"/>
    </source>
</evidence>
<evidence type="ECO:0000313" key="13">
    <source>
        <dbReference type="EMBL" id="SFI73875.1"/>
    </source>
</evidence>
<keyword evidence="9" id="KW-0511">Multifunctional enzyme</keyword>
<dbReference type="GO" id="GO:0016509">
    <property type="term" value="F:long-chain (3S)-3-hydroxyacyl-CoA dehydrogenase (NAD+) activity"/>
    <property type="evidence" value="ECO:0007669"/>
    <property type="project" value="TreeGrafter"/>
</dbReference>
<dbReference type="Gene3D" id="3.90.226.10">
    <property type="entry name" value="2-enoyl-CoA Hydratase, Chain A, domain 1"/>
    <property type="match status" value="1"/>
</dbReference>
<dbReference type="SUPFAM" id="SSF52096">
    <property type="entry name" value="ClpP/crotonase"/>
    <property type="match status" value="1"/>
</dbReference>
<proteinExistence type="inferred from homology"/>
<comment type="similarity">
    <text evidence="2">In the central section; belongs to the 3-hydroxyacyl-CoA dehydrogenase family.</text>
</comment>
<dbReference type="STRING" id="1114924.SAMN05216258_10924"/>
<keyword evidence="14" id="KW-1185">Reference proteome</keyword>
<dbReference type="InterPro" id="IPR001753">
    <property type="entry name" value="Enoyl-CoA_hydra/iso"/>
</dbReference>
<dbReference type="Proteomes" id="UP000199377">
    <property type="component" value="Unassembled WGS sequence"/>
</dbReference>
<evidence type="ECO:0000256" key="10">
    <source>
        <dbReference type="ARBA" id="ARBA00049556"/>
    </source>
</evidence>
<reference evidence="13 14" key="1">
    <citation type="submission" date="2016-10" db="EMBL/GenBank/DDBJ databases">
        <authorList>
            <person name="de Groot N.N."/>
        </authorList>
    </citation>
    <scope>NUCLEOTIDE SEQUENCE [LARGE SCALE GENOMIC DNA]</scope>
    <source>
        <strain evidence="13 14">CGMCC 1.11030</strain>
    </source>
</reference>
<dbReference type="InterPro" id="IPR006176">
    <property type="entry name" value="3-OHacyl-CoA_DH_NAD-bd"/>
</dbReference>
<dbReference type="Pfam" id="PF00725">
    <property type="entry name" value="3HCDH"/>
    <property type="match status" value="1"/>
</dbReference>
<dbReference type="CDD" id="cd06558">
    <property type="entry name" value="crotonase-like"/>
    <property type="match status" value="1"/>
</dbReference>
<evidence type="ECO:0000256" key="4">
    <source>
        <dbReference type="ARBA" id="ARBA00022963"/>
    </source>
</evidence>
<dbReference type="AlphaFoldDB" id="A0A1I3KNZ8"/>
<name>A0A1I3KNZ8_9RHOB</name>
<dbReference type="EMBL" id="FOQH01000009">
    <property type="protein sequence ID" value="SFI73875.1"/>
    <property type="molecule type" value="Genomic_DNA"/>
</dbReference>
<dbReference type="Gene3D" id="3.40.50.720">
    <property type="entry name" value="NAD(P)-binding Rossmann-like Domain"/>
    <property type="match status" value="1"/>
</dbReference>
<feature type="domain" description="3-hydroxyacyl-CoA dehydrogenase C-terminal" evidence="11">
    <location>
        <begin position="495"/>
        <end position="598"/>
    </location>
</feature>
<comment type="catalytic activity">
    <reaction evidence="10">
        <text>a (3S)-3-hydroxyacyl-CoA + NAD(+) = a 3-oxoacyl-CoA + NADH + H(+)</text>
        <dbReference type="Rhea" id="RHEA:22432"/>
        <dbReference type="ChEBI" id="CHEBI:15378"/>
        <dbReference type="ChEBI" id="CHEBI:57318"/>
        <dbReference type="ChEBI" id="CHEBI:57540"/>
        <dbReference type="ChEBI" id="CHEBI:57945"/>
        <dbReference type="ChEBI" id="CHEBI:90726"/>
        <dbReference type="EC" id="1.1.1.35"/>
    </reaction>
</comment>
<protein>
    <submittedName>
        <fullName evidence="13">3-hydroxyacyl-CoA dehydrogenase / enoyl-CoA hydratase / 3-hydroxybutyryl-CoA epimerase</fullName>
    </submittedName>
</protein>
<evidence type="ECO:0000259" key="11">
    <source>
        <dbReference type="Pfam" id="PF00725"/>
    </source>
</evidence>
<evidence type="ECO:0000256" key="3">
    <source>
        <dbReference type="ARBA" id="ARBA00022832"/>
    </source>
</evidence>
<accession>A0A1I3KNZ8</accession>
<keyword evidence="5" id="KW-0560">Oxidoreductase</keyword>
<keyword evidence="3" id="KW-0276">Fatty acid metabolism</keyword>
<dbReference type="UniPathway" id="UPA00659"/>
<dbReference type="PANTHER" id="PTHR43612">
    <property type="entry name" value="TRIFUNCTIONAL ENZYME SUBUNIT ALPHA"/>
    <property type="match status" value="1"/>
</dbReference>
<dbReference type="InterPro" id="IPR006108">
    <property type="entry name" value="3HC_DH_C"/>
</dbReference>
<dbReference type="Pfam" id="PF00378">
    <property type="entry name" value="ECH_1"/>
    <property type="match status" value="1"/>
</dbReference>
<evidence type="ECO:0000256" key="1">
    <source>
        <dbReference type="ARBA" id="ARBA00005005"/>
    </source>
</evidence>